<evidence type="ECO:0000313" key="9">
    <source>
        <dbReference type="EMBL" id="RVU02827.1"/>
    </source>
</evidence>
<keyword evidence="4 6" id="KW-1133">Transmembrane helix</keyword>
<proteinExistence type="predicted"/>
<dbReference type="GO" id="GO:0022857">
    <property type="term" value="F:transmembrane transporter activity"/>
    <property type="evidence" value="ECO:0007669"/>
    <property type="project" value="TreeGrafter"/>
</dbReference>
<dbReference type="Pfam" id="PF02687">
    <property type="entry name" value="FtsX"/>
    <property type="match status" value="1"/>
</dbReference>
<feature type="transmembrane region" description="Helical" evidence="6">
    <location>
        <begin position="278"/>
        <end position="301"/>
    </location>
</feature>
<comment type="caution">
    <text evidence="9">The sequence shown here is derived from an EMBL/GenBank/DDBJ whole genome shotgun (WGS) entry which is preliminary data.</text>
</comment>
<dbReference type="InterPro" id="IPR025857">
    <property type="entry name" value="MacB_PCD"/>
</dbReference>
<dbReference type="Proteomes" id="UP000282759">
    <property type="component" value="Unassembled WGS sequence"/>
</dbReference>
<dbReference type="EMBL" id="SACK01000001">
    <property type="protein sequence ID" value="RVU02827.1"/>
    <property type="molecule type" value="Genomic_DNA"/>
</dbReference>
<dbReference type="Pfam" id="PF12704">
    <property type="entry name" value="MacB_PCD"/>
    <property type="match status" value="1"/>
</dbReference>
<dbReference type="PANTHER" id="PTHR30572">
    <property type="entry name" value="MEMBRANE COMPONENT OF TRANSPORTER-RELATED"/>
    <property type="match status" value="1"/>
</dbReference>
<dbReference type="RefSeq" id="WP_127703193.1">
    <property type="nucleotide sequence ID" value="NZ_SACK01000001.1"/>
</dbReference>
<keyword evidence="3 6" id="KW-0812">Transmembrane</keyword>
<keyword evidence="2" id="KW-1003">Cell membrane</keyword>
<dbReference type="PANTHER" id="PTHR30572:SF18">
    <property type="entry name" value="ABC-TYPE MACROLIDE FAMILY EXPORT SYSTEM PERMEASE COMPONENT 2"/>
    <property type="match status" value="1"/>
</dbReference>
<evidence type="ECO:0000256" key="1">
    <source>
        <dbReference type="ARBA" id="ARBA00004651"/>
    </source>
</evidence>
<reference evidence="9 10" key="1">
    <citation type="submission" date="2019-01" db="EMBL/GenBank/DDBJ databases">
        <authorList>
            <person name="Chen W.-M."/>
        </authorList>
    </citation>
    <scope>NUCLEOTIDE SEQUENCE [LARGE SCALE GENOMIC DNA]</scope>
    <source>
        <strain evidence="9 10">YBJ-36</strain>
    </source>
</reference>
<evidence type="ECO:0000313" key="10">
    <source>
        <dbReference type="Proteomes" id="UP000282759"/>
    </source>
</evidence>
<feature type="transmembrane region" description="Helical" evidence="6">
    <location>
        <begin position="375"/>
        <end position="396"/>
    </location>
</feature>
<accession>A0A437MYU7</accession>
<feature type="transmembrane region" description="Helical" evidence="6">
    <location>
        <begin position="328"/>
        <end position="355"/>
    </location>
</feature>
<organism evidence="9 10">
    <name type="scientific">Mucilaginibacter limnophilus</name>
    <dbReference type="NCBI Taxonomy" id="1932778"/>
    <lineage>
        <taxon>Bacteria</taxon>
        <taxon>Pseudomonadati</taxon>
        <taxon>Bacteroidota</taxon>
        <taxon>Sphingobacteriia</taxon>
        <taxon>Sphingobacteriales</taxon>
        <taxon>Sphingobacteriaceae</taxon>
        <taxon>Mucilaginibacter</taxon>
    </lineage>
</organism>
<feature type="transmembrane region" description="Helical" evidence="6">
    <location>
        <begin position="21"/>
        <end position="41"/>
    </location>
</feature>
<evidence type="ECO:0000256" key="6">
    <source>
        <dbReference type="SAM" id="Phobius"/>
    </source>
</evidence>
<evidence type="ECO:0000259" key="8">
    <source>
        <dbReference type="Pfam" id="PF12704"/>
    </source>
</evidence>
<sequence>MLKNYFKIAIAVLKRRKFFTFISLFGISFTITILMVATAFIDKVINDTYPDKKRERSLYITKMELRGKESMNGGTISYHFLNHFVGSLKTPVKLAISSMWQGTNTYVNDKKIAINYKYVNADYWDVLEYDFIEGKPFTKQQIANVERVTVISEDIKKQYFGNDDAPVLGKYIEADNEKYRISGVVKSVPITSYQFYSDIYLPYTLSKTDYKDTGYMGPYMAILLAPTVNDVDKMQKEFNQMAKKVPIPDKKMWDHLNVHADPYVESYVRSGNEQRSGMVYAITALVCFVLLVTLLPTLNLVNINITRIMERSSEIGVRKAFGASSKTLVYQFIVENIILTFIGGAIGIVLSFIALQIINRAELIANLNLSVNFTVLGYAILICLFFGLLSGVYPAWRMSRLNVVTALKAQ</sequence>
<feature type="domain" description="MacB-like periplasmic core" evidence="8">
    <location>
        <begin position="20"/>
        <end position="238"/>
    </location>
</feature>
<dbReference type="GO" id="GO:0005886">
    <property type="term" value="C:plasma membrane"/>
    <property type="evidence" value="ECO:0007669"/>
    <property type="project" value="UniProtKB-SubCell"/>
</dbReference>
<protein>
    <submittedName>
        <fullName evidence="9">FtsX-like permease family protein</fullName>
    </submittedName>
</protein>
<evidence type="ECO:0000259" key="7">
    <source>
        <dbReference type="Pfam" id="PF02687"/>
    </source>
</evidence>
<feature type="domain" description="ABC3 transporter permease C-terminal" evidence="7">
    <location>
        <begin position="287"/>
        <end position="402"/>
    </location>
</feature>
<keyword evidence="10" id="KW-1185">Reference proteome</keyword>
<evidence type="ECO:0000256" key="5">
    <source>
        <dbReference type="ARBA" id="ARBA00023136"/>
    </source>
</evidence>
<comment type="subcellular location">
    <subcellularLocation>
        <location evidence="1">Cell membrane</location>
        <topology evidence="1">Multi-pass membrane protein</topology>
    </subcellularLocation>
</comment>
<keyword evidence="5 6" id="KW-0472">Membrane</keyword>
<evidence type="ECO:0000256" key="3">
    <source>
        <dbReference type="ARBA" id="ARBA00022692"/>
    </source>
</evidence>
<gene>
    <name evidence="9" type="ORF">EOD41_02510</name>
</gene>
<dbReference type="OrthoDB" id="8740261at2"/>
<evidence type="ECO:0000256" key="4">
    <source>
        <dbReference type="ARBA" id="ARBA00022989"/>
    </source>
</evidence>
<evidence type="ECO:0000256" key="2">
    <source>
        <dbReference type="ARBA" id="ARBA00022475"/>
    </source>
</evidence>
<dbReference type="InterPro" id="IPR003838">
    <property type="entry name" value="ABC3_permease_C"/>
</dbReference>
<name>A0A437MYU7_9SPHI</name>
<dbReference type="AlphaFoldDB" id="A0A437MYU7"/>
<dbReference type="InterPro" id="IPR050250">
    <property type="entry name" value="Macrolide_Exporter_MacB"/>
</dbReference>